<protein>
    <submittedName>
        <fullName evidence="8">5-dehydro-2-deoxygluconokinase</fullName>
        <ecNumber evidence="8">2.7.1.92</ecNumber>
    </submittedName>
</protein>
<keyword evidence="2 8" id="KW-0808">Transferase</keyword>
<dbReference type="InterPro" id="IPR002173">
    <property type="entry name" value="Carboh/pur_kinase_PfkB_CS"/>
</dbReference>
<keyword evidence="5" id="KW-0067">ATP-binding</keyword>
<evidence type="ECO:0000256" key="4">
    <source>
        <dbReference type="ARBA" id="ARBA00022777"/>
    </source>
</evidence>
<evidence type="ECO:0000256" key="1">
    <source>
        <dbReference type="ARBA" id="ARBA00010688"/>
    </source>
</evidence>
<dbReference type="RefSeq" id="WP_117954327.1">
    <property type="nucleotide sequence ID" value="NZ_QRAN01000010.1"/>
</dbReference>
<dbReference type="EMBL" id="QRAN01000010">
    <property type="protein sequence ID" value="RLQ21741.1"/>
    <property type="molecule type" value="Genomic_DNA"/>
</dbReference>
<dbReference type="NCBIfam" id="TIGR04382">
    <property type="entry name" value="myo_inos_iolC_N"/>
    <property type="match status" value="1"/>
</dbReference>
<organism evidence="8 9">
    <name type="scientific">Seongchinamella sediminis</name>
    <dbReference type="NCBI Taxonomy" id="2283635"/>
    <lineage>
        <taxon>Bacteria</taxon>
        <taxon>Pseudomonadati</taxon>
        <taxon>Pseudomonadota</taxon>
        <taxon>Gammaproteobacteria</taxon>
        <taxon>Cellvibrionales</taxon>
        <taxon>Halieaceae</taxon>
        <taxon>Seongchinamella</taxon>
    </lineage>
</organism>
<reference evidence="8 9" key="1">
    <citation type="submission" date="2018-07" db="EMBL/GenBank/DDBJ databases">
        <title>Halioglobus sp. genome submission.</title>
        <authorList>
            <person name="Ye M.-Q."/>
            <person name="Du Z.-J."/>
        </authorList>
    </citation>
    <scope>NUCLEOTIDE SEQUENCE [LARGE SCALE GENOMIC DNA]</scope>
    <source>
        <strain evidence="8 9">U0301</strain>
    </source>
</reference>
<dbReference type="InterPro" id="IPR050306">
    <property type="entry name" value="PfkB_Carbo_kinase"/>
</dbReference>
<dbReference type="PANTHER" id="PTHR43085:SF49">
    <property type="entry name" value="5-DEHYDRO-2-DEOXYGLUCONOKINASE"/>
    <property type="match status" value="1"/>
</dbReference>
<dbReference type="Pfam" id="PF09863">
    <property type="entry name" value="DUF2090"/>
    <property type="match status" value="1"/>
</dbReference>
<evidence type="ECO:0000256" key="3">
    <source>
        <dbReference type="ARBA" id="ARBA00022741"/>
    </source>
</evidence>
<dbReference type="InterPro" id="IPR011611">
    <property type="entry name" value="PfkB_dom"/>
</dbReference>
<sequence length="644" mass="71183">MEQRRFDVICMGRAAVDFYGQQFGSRLEDMRSMAKYLGGSSANMAAGMSRQGLRVAMLTRVGDEHMGRFVREELARNGVDVSHVHTDPERLTSIVVLGIKDRDTFPLIFYRENCADAAIDTADFDREFIASARALAITGTHFSMAGTAAACRQAIDYARQSGTRTVLDIDYRPVLWGVAGHGQGESRFVGSIAVTGHLQSILPLFDLVVGTEEEFHIAGGSTDTLEALREVRRRSDAVLVLKRGPLGSVVYEGAIPADLDHGASGPAVSVEVLNVLGAGDAFMSGFMRGWMSGEALENCCLYGNACGALVVSRHGCTPAIPSRVELDDYLARRAEVPRPDQDARLTQLHRSTVPRKSWPAVFALAFDHRSQFVDMTAACGASESRIPQLKRLIADAFLQVVEREDLHGRAGVLVDERFGEQVLESLSGRDLWIARPVELPQSRPLEFEYGDNVSATLQRWPSEQVVKCLVFYHPDDPADLKRRQQERLKNLFDACCQSGHELLLELILPDGSEDRGDDTARAMRECYELGIFPDWWKLPPPQEEAWPGIEAVIDEFDPWCRGIVLLGLNRPVEELVAGFASAVGRRHCRGFAIGRSLFVDAASAWLAGELDDESLRQTVARNFSAIVGEWRALHRENLPEEAVT</sequence>
<evidence type="ECO:0000259" key="7">
    <source>
        <dbReference type="Pfam" id="PF09863"/>
    </source>
</evidence>
<dbReference type="OrthoDB" id="9792663at2"/>
<proteinExistence type="inferred from homology"/>
<dbReference type="AlphaFoldDB" id="A0A3L7E0H2"/>
<dbReference type="Pfam" id="PF00294">
    <property type="entry name" value="PfkB"/>
    <property type="match status" value="1"/>
</dbReference>
<keyword evidence="4 8" id="KW-0418">Kinase</keyword>
<keyword evidence="9" id="KW-1185">Reference proteome</keyword>
<evidence type="ECO:0000259" key="6">
    <source>
        <dbReference type="Pfam" id="PF00294"/>
    </source>
</evidence>
<dbReference type="InterPro" id="IPR013785">
    <property type="entry name" value="Aldolase_TIM"/>
</dbReference>
<dbReference type="InterPro" id="IPR023314">
    <property type="entry name" value="Myo_inos_IolC-like_sf"/>
</dbReference>
<dbReference type="Proteomes" id="UP000265509">
    <property type="component" value="Unassembled WGS sequence"/>
</dbReference>
<dbReference type="PROSITE" id="PS00584">
    <property type="entry name" value="PFKB_KINASES_2"/>
    <property type="match status" value="1"/>
</dbReference>
<dbReference type="GO" id="GO:0005524">
    <property type="term" value="F:ATP binding"/>
    <property type="evidence" value="ECO:0007669"/>
    <property type="project" value="UniProtKB-KW"/>
</dbReference>
<accession>A0A3L7E0H2</accession>
<dbReference type="Gene3D" id="3.20.20.70">
    <property type="entry name" value="Aldolase class I"/>
    <property type="match status" value="1"/>
</dbReference>
<dbReference type="PANTHER" id="PTHR43085">
    <property type="entry name" value="HEXOKINASE FAMILY MEMBER"/>
    <property type="match status" value="1"/>
</dbReference>
<keyword evidence="3" id="KW-0547">Nucleotide-binding</keyword>
<comment type="similarity">
    <text evidence="1">Belongs to the carbohydrate kinase PfkB family.</text>
</comment>
<evidence type="ECO:0000256" key="5">
    <source>
        <dbReference type="ARBA" id="ARBA00022840"/>
    </source>
</evidence>
<dbReference type="InterPro" id="IPR030830">
    <property type="entry name" value="Myo_inos_IolC"/>
</dbReference>
<evidence type="ECO:0000313" key="8">
    <source>
        <dbReference type="EMBL" id="RLQ21741.1"/>
    </source>
</evidence>
<evidence type="ECO:0000313" key="9">
    <source>
        <dbReference type="Proteomes" id="UP000265509"/>
    </source>
</evidence>
<dbReference type="GO" id="GO:0047590">
    <property type="term" value="F:5-dehydro-2-deoxygluconokinase activity"/>
    <property type="evidence" value="ECO:0007669"/>
    <property type="project" value="UniProtKB-EC"/>
</dbReference>
<gene>
    <name evidence="8" type="primary">iolC</name>
    <name evidence="8" type="ORF">DWB85_10645</name>
</gene>
<evidence type="ECO:0000256" key="2">
    <source>
        <dbReference type="ARBA" id="ARBA00022679"/>
    </source>
</evidence>
<name>A0A3L7E0H2_9GAMM</name>
<dbReference type="CDD" id="cd01166">
    <property type="entry name" value="KdgK"/>
    <property type="match status" value="1"/>
</dbReference>
<dbReference type="Gene3D" id="3.40.1190.20">
    <property type="match status" value="1"/>
</dbReference>
<comment type="caution">
    <text evidence="8">The sequence shown here is derived from an EMBL/GenBank/DDBJ whole genome shotgun (WGS) entry which is preliminary data.</text>
</comment>
<dbReference type="EC" id="2.7.1.92" evidence="8"/>
<feature type="domain" description="Carbohydrate kinase PfkB" evidence="6">
    <location>
        <begin position="7"/>
        <end position="322"/>
    </location>
</feature>
<dbReference type="SUPFAM" id="SSF53613">
    <property type="entry name" value="Ribokinase-like"/>
    <property type="match status" value="1"/>
</dbReference>
<feature type="domain" description="DUF2090" evidence="7">
    <location>
        <begin position="325"/>
        <end position="632"/>
    </location>
</feature>
<dbReference type="Gene3D" id="2.20.150.10">
    <property type="entry name" value="putative 5-dehydro-2- deoxygluconokinase"/>
    <property type="match status" value="1"/>
</dbReference>
<dbReference type="InterPro" id="IPR018659">
    <property type="entry name" value="DUF2090"/>
</dbReference>
<dbReference type="InterPro" id="IPR029056">
    <property type="entry name" value="Ribokinase-like"/>
</dbReference>